<dbReference type="InParanoid" id="A0A316YW95"/>
<dbReference type="InterPro" id="IPR023210">
    <property type="entry name" value="NADP_OxRdtase_dom"/>
</dbReference>
<dbReference type="InterPro" id="IPR036812">
    <property type="entry name" value="NAD(P)_OxRdtase_dom_sf"/>
</dbReference>
<dbReference type="SUPFAM" id="SSF51430">
    <property type="entry name" value="NAD(P)-linked oxidoreductase"/>
    <property type="match status" value="1"/>
</dbReference>
<name>A0A316YW95_9BASI</name>
<dbReference type="FunCoup" id="A0A316YW95">
    <property type="interactions" value="19"/>
</dbReference>
<dbReference type="PANTHER" id="PTHR43364:SF4">
    <property type="entry name" value="NAD(P)-LINKED OXIDOREDUCTASE SUPERFAMILY PROTEIN"/>
    <property type="match status" value="1"/>
</dbReference>
<evidence type="ECO:0000313" key="3">
    <source>
        <dbReference type="EMBL" id="PWN93800.1"/>
    </source>
</evidence>
<proteinExistence type="predicted"/>
<dbReference type="STRING" id="215250.A0A316YW95"/>
<dbReference type="InterPro" id="IPR050523">
    <property type="entry name" value="AKR_Detox_Biosynth"/>
</dbReference>
<protein>
    <submittedName>
        <fullName evidence="3">Aldo/keto reductase</fullName>
    </submittedName>
</protein>
<dbReference type="GeneID" id="37042547"/>
<dbReference type="PANTHER" id="PTHR43364">
    <property type="entry name" value="NADH-SPECIFIC METHYLGLYOXAL REDUCTASE-RELATED"/>
    <property type="match status" value="1"/>
</dbReference>
<dbReference type="AlphaFoldDB" id="A0A316YW95"/>
<dbReference type="FunFam" id="3.20.20.100:FF:000004">
    <property type="entry name" value="Oxidoreductase, aldo/keto reductase"/>
    <property type="match status" value="1"/>
</dbReference>
<keyword evidence="1" id="KW-0560">Oxidoreductase</keyword>
<organism evidence="3 4">
    <name type="scientific">Acaromyces ingoldii</name>
    <dbReference type="NCBI Taxonomy" id="215250"/>
    <lineage>
        <taxon>Eukaryota</taxon>
        <taxon>Fungi</taxon>
        <taxon>Dikarya</taxon>
        <taxon>Basidiomycota</taxon>
        <taxon>Ustilaginomycotina</taxon>
        <taxon>Exobasidiomycetes</taxon>
        <taxon>Exobasidiales</taxon>
        <taxon>Cryptobasidiaceae</taxon>
        <taxon>Acaromyces</taxon>
    </lineage>
</organism>
<dbReference type="RefSeq" id="XP_025380998.1">
    <property type="nucleotide sequence ID" value="XM_025520631.1"/>
</dbReference>
<dbReference type="GO" id="GO:0016491">
    <property type="term" value="F:oxidoreductase activity"/>
    <property type="evidence" value="ECO:0007669"/>
    <property type="project" value="UniProtKB-KW"/>
</dbReference>
<sequence length="342" mass="38220">MSSITKVPTVRLGNSGLQISKIILGMMSYGSSKWQPWVLDGDDACRQHVKACLDRGIFTFDTADVYSNGQSEEILGRVLKDLKVKREDVVILTKCYFPVQENPSDPIGPPKKPNQGGLNRKHIFDAIKASLKRLYMDYVDVLQCHRFDKNTPIEETMHALHDVVQAGYARYIGMSSCYAYQFAMMQNYAINNRLTPFISMQNFYNAVYREEEREMLPLLQELGVGCIPWSPLGRGYLARPVTDKSTSRAQSDKHLSGMVGGEASASIAINEAVHKLAQKKGVSMAQISLAWLLHKPNVNPIVGSTKLENIEDLVAAIDVKLSDEELKQIEEPYVPRAISGHT</sequence>
<dbReference type="CDD" id="cd19079">
    <property type="entry name" value="AKR_EcYajO-like"/>
    <property type="match status" value="1"/>
</dbReference>
<dbReference type="Pfam" id="PF00248">
    <property type="entry name" value="Aldo_ket_red"/>
    <property type="match status" value="1"/>
</dbReference>
<dbReference type="EMBL" id="KZ819634">
    <property type="protein sequence ID" value="PWN93800.1"/>
    <property type="molecule type" value="Genomic_DNA"/>
</dbReference>
<dbReference type="Proteomes" id="UP000245768">
    <property type="component" value="Unassembled WGS sequence"/>
</dbReference>
<gene>
    <name evidence="3" type="ORF">FA10DRAFT_264399</name>
</gene>
<evidence type="ECO:0000313" key="4">
    <source>
        <dbReference type="Proteomes" id="UP000245768"/>
    </source>
</evidence>
<evidence type="ECO:0000256" key="1">
    <source>
        <dbReference type="ARBA" id="ARBA00023002"/>
    </source>
</evidence>
<dbReference type="OrthoDB" id="1720422at2759"/>
<dbReference type="GO" id="GO:0005829">
    <property type="term" value="C:cytosol"/>
    <property type="evidence" value="ECO:0007669"/>
    <property type="project" value="UniProtKB-ARBA"/>
</dbReference>
<keyword evidence="4" id="KW-1185">Reference proteome</keyword>
<accession>A0A316YW95</accession>
<dbReference type="Gene3D" id="3.20.20.100">
    <property type="entry name" value="NADP-dependent oxidoreductase domain"/>
    <property type="match status" value="1"/>
</dbReference>
<evidence type="ECO:0000259" key="2">
    <source>
        <dbReference type="Pfam" id="PF00248"/>
    </source>
</evidence>
<feature type="domain" description="NADP-dependent oxidoreductase" evidence="2">
    <location>
        <begin position="21"/>
        <end position="331"/>
    </location>
</feature>
<reference evidence="3 4" key="1">
    <citation type="journal article" date="2018" name="Mol. Biol. Evol.">
        <title>Broad Genomic Sampling Reveals a Smut Pathogenic Ancestry of the Fungal Clade Ustilaginomycotina.</title>
        <authorList>
            <person name="Kijpornyongpan T."/>
            <person name="Mondo S.J."/>
            <person name="Barry K."/>
            <person name="Sandor L."/>
            <person name="Lee J."/>
            <person name="Lipzen A."/>
            <person name="Pangilinan J."/>
            <person name="LaButti K."/>
            <person name="Hainaut M."/>
            <person name="Henrissat B."/>
            <person name="Grigoriev I.V."/>
            <person name="Spatafora J.W."/>
            <person name="Aime M.C."/>
        </authorList>
    </citation>
    <scope>NUCLEOTIDE SEQUENCE [LARGE SCALE GENOMIC DNA]</scope>
    <source>
        <strain evidence="3 4">MCA 4198</strain>
    </source>
</reference>